<dbReference type="OrthoDB" id="39734at2759"/>
<accession>A0A2J6TN27</accession>
<dbReference type="Pfam" id="PF00004">
    <property type="entry name" value="AAA"/>
    <property type="match status" value="1"/>
</dbReference>
<dbReference type="SUPFAM" id="SSF52540">
    <property type="entry name" value="P-loop containing nucleoside triphosphate hydrolases"/>
    <property type="match status" value="1"/>
</dbReference>
<dbReference type="InterPro" id="IPR052895">
    <property type="entry name" value="HetReg/Transcr_Mod"/>
</dbReference>
<dbReference type="PANTHER" id="PTHR24148:SF73">
    <property type="entry name" value="HET DOMAIN PROTEIN (AFU_ORTHOLOGUE AFUA_8G01020)"/>
    <property type="match status" value="1"/>
</dbReference>
<dbReference type="Proteomes" id="UP000235371">
    <property type="component" value="Unassembled WGS sequence"/>
</dbReference>
<dbReference type="AlphaFoldDB" id="A0A2J6TN27"/>
<feature type="domain" description="AAA+ ATPase" evidence="1">
    <location>
        <begin position="269"/>
        <end position="404"/>
    </location>
</feature>
<organism evidence="2 3">
    <name type="scientific">Hyaloscypha bicolor E</name>
    <dbReference type="NCBI Taxonomy" id="1095630"/>
    <lineage>
        <taxon>Eukaryota</taxon>
        <taxon>Fungi</taxon>
        <taxon>Dikarya</taxon>
        <taxon>Ascomycota</taxon>
        <taxon>Pezizomycotina</taxon>
        <taxon>Leotiomycetes</taxon>
        <taxon>Helotiales</taxon>
        <taxon>Hyaloscyphaceae</taxon>
        <taxon>Hyaloscypha</taxon>
        <taxon>Hyaloscypha bicolor</taxon>
    </lineage>
</organism>
<dbReference type="Pfam" id="PF06985">
    <property type="entry name" value="HET"/>
    <property type="match status" value="1"/>
</dbReference>
<dbReference type="InterPro" id="IPR003959">
    <property type="entry name" value="ATPase_AAA_core"/>
</dbReference>
<evidence type="ECO:0000313" key="2">
    <source>
        <dbReference type="EMBL" id="PMD64423.1"/>
    </source>
</evidence>
<dbReference type="InterPro" id="IPR010730">
    <property type="entry name" value="HET"/>
</dbReference>
<name>A0A2J6TN27_9HELO</name>
<dbReference type="SMART" id="SM00382">
    <property type="entry name" value="AAA"/>
    <property type="match status" value="1"/>
</dbReference>
<sequence>MSRQMSHFTALFSSPLTKQLTTAAQPRDIPLVICLTDVSAYQRDILSSLRSSIQQSTAYYRNVIAIGTYLDKNSGPSHSDGDILSYLGLNPIRRAISIVPVNSNVQRMLVTRDEKLESSTRYKSANIRALQKAIRDRCKEETSIALLQPLAKWKFLDNSDAAKILGAGNLSIEDIDELVRQIGEEFSSETIEKVVLRMGQRQVLLRTWISGEGDGQDLGLGGKWSNFSLETQEAIRKLELEIEFEREINLDENNDANARPAHGVLKHSRIGGALLYGPPGTGKTHLARVIARESKAVTICISAAELESMWVGETEKAIQSLFRLGRLLTPSILFIDEADALFRARGPGDRGYERSRTNQLLAEMDGLARSKAAPFVLLVSNFPHDIDNAVLRRVPSRLHLGLPTTALRRKILGITLRDERLHSDINLEHLADRTYRYSGSDIQALCVQAALVCNSFSTEGEGEGKRILAHSHFEKAFKRVSPTVSGKALMLIQEFAKESDPVGHEKLLALEQQEQEIRARALTYQCDSLDPDGNQIRVLSFDVQKLDGPQNDQDILSCTVEIVSLNDWTLQYVEFKSFFDNVWDTQKNSLDQDSEEGCHHEQIQVNYLREAWAEFGGQKRPHMSPVDDPDDVSGEDIKAAGNRFNWGDYMALSYVWGDPTVKKRIFINKHPFEVTLNLYHALIRLRSSLEVKDRRLKVWIDAICINQNDLSERSSMVRKMDTIYSEALCVRGWVGRPSPAVAAMLPEVQRLLGGKLRDWTPVMQLADDDFELEDERPYALDLDTATSVWLAARSLSSEPYWGRLWITQEMTLASTILFWYGDSVFSPAKVTKLFILPQFSRASVPEDMKMLNTAERSMGILHRIVMLRPGIRSVPLGAEMFVPRAMLPLWDLIVLSQSSKATDQRDKVYGLLALLPQAISSRIRPTYEVSVDAVAIYTLFSSVCIQVDGNLNTLARIHAHTSHSKGLPSWAFDLEAAPDGLWDDDLAPHLKDLPLRYQSAGHLATASRGSLEDLLEQSSADGGQKPSIAFSADLRLLTCRGLFIDTVSGLGAGHLHFVTFKHISGPEQCVIHPANELSSSSGKDVSRLSIARLLMHDRKYEFCQGPSVLDIPWMSFEKVGPEYWLSQDPTPLTTLRAAFEGFLHPSATLKLASVQLKDYFQPTQESCPNPERYTEMLQRMLLHFFNRRLFTAEGGLVGSATERTMLGDRIAVILGCKMPVVLRPMGDSYQFIGTCFAEGLMDGEALQDGHVETEEISLC</sequence>
<keyword evidence="3" id="KW-1185">Reference proteome</keyword>
<dbReference type="Gene3D" id="1.10.8.60">
    <property type="match status" value="1"/>
</dbReference>
<dbReference type="RefSeq" id="XP_024741327.1">
    <property type="nucleotide sequence ID" value="XM_024886461.1"/>
</dbReference>
<dbReference type="InParanoid" id="A0A2J6TN27"/>
<dbReference type="Pfam" id="PF17862">
    <property type="entry name" value="AAA_lid_3"/>
    <property type="match status" value="1"/>
</dbReference>
<evidence type="ECO:0000313" key="3">
    <source>
        <dbReference type="Proteomes" id="UP000235371"/>
    </source>
</evidence>
<protein>
    <submittedName>
        <fullName evidence="2">AAA-domain-containing protein</fullName>
    </submittedName>
</protein>
<dbReference type="GO" id="GO:0016887">
    <property type="term" value="F:ATP hydrolysis activity"/>
    <property type="evidence" value="ECO:0007669"/>
    <property type="project" value="InterPro"/>
</dbReference>
<dbReference type="CDD" id="cd19481">
    <property type="entry name" value="RecA-like_protease"/>
    <property type="match status" value="1"/>
</dbReference>
<dbReference type="STRING" id="1095630.A0A2J6TN27"/>
<reference evidence="2 3" key="1">
    <citation type="submission" date="2016-04" db="EMBL/GenBank/DDBJ databases">
        <title>A degradative enzymes factory behind the ericoid mycorrhizal symbiosis.</title>
        <authorList>
            <consortium name="DOE Joint Genome Institute"/>
            <person name="Martino E."/>
            <person name="Morin E."/>
            <person name="Grelet G."/>
            <person name="Kuo A."/>
            <person name="Kohler A."/>
            <person name="Daghino S."/>
            <person name="Barry K."/>
            <person name="Choi C."/>
            <person name="Cichocki N."/>
            <person name="Clum A."/>
            <person name="Copeland A."/>
            <person name="Hainaut M."/>
            <person name="Haridas S."/>
            <person name="Labutti K."/>
            <person name="Lindquist E."/>
            <person name="Lipzen A."/>
            <person name="Khouja H.-R."/>
            <person name="Murat C."/>
            <person name="Ohm R."/>
            <person name="Olson A."/>
            <person name="Spatafora J."/>
            <person name="Veneault-Fourrey C."/>
            <person name="Henrissat B."/>
            <person name="Grigoriev I."/>
            <person name="Martin F."/>
            <person name="Perotto S."/>
        </authorList>
    </citation>
    <scope>NUCLEOTIDE SEQUENCE [LARGE SCALE GENOMIC DNA]</scope>
    <source>
        <strain evidence="2 3">E</strain>
    </source>
</reference>
<dbReference type="InterPro" id="IPR041569">
    <property type="entry name" value="AAA_lid_3"/>
</dbReference>
<dbReference type="Pfam" id="PF26639">
    <property type="entry name" value="Het-6_barrel"/>
    <property type="match status" value="1"/>
</dbReference>
<proteinExistence type="predicted"/>
<dbReference type="InterPro" id="IPR027417">
    <property type="entry name" value="P-loop_NTPase"/>
</dbReference>
<dbReference type="Gene3D" id="3.40.50.300">
    <property type="entry name" value="P-loop containing nucleotide triphosphate hydrolases"/>
    <property type="match status" value="1"/>
</dbReference>
<dbReference type="EMBL" id="KZ613758">
    <property type="protein sequence ID" value="PMD64423.1"/>
    <property type="molecule type" value="Genomic_DNA"/>
</dbReference>
<dbReference type="GO" id="GO:0005524">
    <property type="term" value="F:ATP binding"/>
    <property type="evidence" value="ECO:0007669"/>
    <property type="project" value="InterPro"/>
</dbReference>
<gene>
    <name evidence="2" type="ORF">K444DRAFT_660454</name>
</gene>
<evidence type="ECO:0000259" key="1">
    <source>
        <dbReference type="SMART" id="SM00382"/>
    </source>
</evidence>
<dbReference type="PANTHER" id="PTHR24148">
    <property type="entry name" value="ANKYRIN REPEAT DOMAIN-CONTAINING PROTEIN 39 HOMOLOG-RELATED"/>
    <property type="match status" value="1"/>
</dbReference>
<dbReference type="InterPro" id="IPR003593">
    <property type="entry name" value="AAA+_ATPase"/>
</dbReference>
<dbReference type="GeneID" id="36594538"/>